<name>A0A9W5R234_BACCE</name>
<evidence type="ECO:0000313" key="1">
    <source>
        <dbReference type="EMBL" id="EOQ05412.1"/>
    </source>
</evidence>
<comment type="caution">
    <text evidence="1">The sequence shown here is derived from an EMBL/GenBank/DDBJ whole genome shotgun (WGS) entry which is preliminary data.</text>
</comment>
<organism evidence="1 2">
    <name type="scientific">Bacillus cereus VD184</name>
    <dbReference type="NCBI Taxonomy" id="1053242"/>
    <lineage>
        <taxon>Bacteria</taxon>
        <taxon>Bacillati</taxon>
        <taxon>Bacillota</taxon>
        <taxon>Bacilli</taxon>
        <taxon>Bacillales</taxon>
        <taxon>Bacillaceae</taxon>
        <taxon>Bacillus</taxon>
        <taxon>Bacillus cereus group</taxon>
    </lineage>
</organism>
<evidence type="ECO:0000313" key="2">
    <source>
        <dbReference type="Proteomes" id="UP000014028"/>
    </source>
</evidence>
<sequence length="236" mass="28617">MGYQLWLKENLKNIAETKGFSLINGRTHINSEKDTLIEIPNLDEFLDFHVHVENKLLFYSYSYDPKENYIIPDEYHQKYENEIQEQVSQKINEYNKIIDKIDFDKPSAVFMYYIKEGFLFFNVTEREEILDLLEYEDMVEVILEEVVQETPEEKLEEIKSQRKNKIDKQVNELKEIIFADPKFKNATNASLRRVYSSQFFEENREYIELLRHADYYHPSIFIEDIWREFKQKGLHK</sequence>
<protein>
    <submittedName>
        <fullName evidence="1">Uncharacterized protein</fullName>
    </submittedName>
</protein>
<dbReference type="RefSeq" id="WP_016123534.1">
    <property type="nucleotide sequence ID" value="NZ_KB976836.1"/>
</dbReference>
<reference evidence="1 2" key="1">
    <citation type="submission" date="2012-12" db="EMBL/GenBank/DDBJ databases">
        <title>The Genome Sequence of Bacillus cereus VD184.</title>
        <authorList>
            <consortium name="The Broad Institute Genome Sequencing Platform"/>
            <consortium name="The Broad Institute Genome Sequencing Center for Infectious Disease"/>
            <person name="Feldgarden M."/>
            <person name="Van der Auwera G.A."/>
            <person name="Mahillon J."/>
            <person name="Duprez V."/>
            <person name="Timmery S."/>
            <person name="Mattelet C."/>
            <person name="Dierick K."/>
            <person name="Sun M."/>
            <person name="Yu Z."/>
            <person name="Zhu L."/>
            <person name="Hu X."/>
            <person name="Shank E.B."/>
            <person name="Swiecicka I."/>
            <person name="Hansen B.M."/>
            <person name="Andrup L."/>
            <person name="Walker B."/>
            <person name="Young S.K."/>
            <person name="Zeng Q."/>
            <person name="Gargeya S."/>
            <person name="Fitzgerald M."/>
            <person name="Haas B."/>
            <person name="Abouelleil A."/>
            <person name="Alvarado L."/>
            <person name="Arachchi H.M."/>
            <person name="Berlin A.M."/>
            <person name="Chapman S.B."/>
            <person name="Dewar J."/>
            <person name="Goldberg J."/>
            <person name="Griggs A."/>
            <person name="Gujja S."/>
            <person name="Hansen M."/>
            <person name="Howarth C."/>
            <person name="Imamovic A."/>
            <person name="Larimer J."/>
            <person name="McCowan C."/>
            <person name="Murphy C."/>
            <person name="Neiman D."/>
            <person name="Pearson M."/>
            <person name="Priest M."/>
            <person name="Roberts A."/>
            <person name="Saif S."/>
            <person name="Shea T."/>
            <person name="Sisk P."/>
            <person name="Sykes S."/>
            <person name="Wortman J."/>
            <person name="Nusbaum C."/>
            <person name="Birren B."/>
        </authorList>
    </citation>
    <scope>NUCLEOTIDE SEQUENCE [LARGE SCALE GENOMIC DNA]</scope>
    <source>
        <strain evidence="1 2">VD184</strain>
    </source>
</reference>
<dbReference type="Proteomes" id="UP000014028">
    <property type="component" value="Unassembled WGS sequence"/>
</dbReference>
<dbReference type="EMBL" id="AHFK01000075">
    <property type="protein sequence ID" value="EOQ05412.1"/>
    <property type="molecule type" value="Genomic_DNA"/>
</dbReference>
<dbReference type="AlphaFoldDB" id="A0A9W5R234"/>
<accession>A0A9W5R234</accession>
<proteinExistence type="predicted"/>
<gene>
    <name evidence="1" type="ORF">IKC_06334</name>
</gene>